<dbReference type="Gene3D" id="3.40.50.720">
    <property type="entry name" value="NAD(P)-binding Rossmann-like Domain"/>
    <property type="match status" value="1"/>
</dbReference>
<dbReference type="SMART" id="SM00829">
    <property type="entry name" value="PKS_ER"/>
    <property type="match status" value="1"/>
</dbReference>
<dbReference type="InterPro" id="IPR050700">
    <property type="entry name" value="YIM1/Zinc_Alcohol_DH_Fams"/>
</dbReference>
<dbReference type="InterPro" id="IPR036291">
    <property type="entry name" value="NAD(P)-bd_dom_sf"/>
</dbReference>
<proteinExistence type="predicted"/>
<dbReference type="SUPFAM" id="SSF51735">
    <property type="entry name" value="NAD(P)-binding Rossmann-fold domains"/>
    <property type="match status" value="1"/>
</dbReference>
<dbReference type="GO" id="GO:0008270">
    <property type="term" value="F:zinc ion binding"/>
    <property type="evidence" value="ECO:0007669"/>
    <property type="project" value="InterPro"/>
</dbReference>
<accession>A0A9X2I502</accession>
<evidence type="ECO:0000313" key="4">
    <source>
        <dbReference type="Proteomes" id="UP001155280"/>
    </source>
</evidence>
<keyword evidence="1" id="KW-0560">Oxidoreductase</keyword>
<protein>
    <submittedName>
        <fullName evidence="3">NADP-dependent oxidoreductase</fullName>
    </submittedName>
</protein>
<comment type="caution">
    <text evidence="3">The sequence shown here is derived from an EMBL/GenBank/DDBJ whole genome shotgun (WGS) entry which is preliminary data.</text>
</comment>
<dbReference type="InterPro" id="IPR002364">
    <property type="entry name" value="Quin_OxRdtase/zeta-crystal_CS"/>
</dbReference>
<dbReference type="Pfam" id="PF13602">
    <property type="entry name" value="ADH_zinc_N_2"/>
    <property type="match status" value="1"/>
</dbReference>
<reference evidence="3" key="1">
    <citation type="submission" date="2022-07" db="EMBL/GenBank/DDBJ databases">
        <title>Gramela sediminis sp. nov., isolated from deep-sea sediment of the Indian Ocean.</title>
        <authorList>
            <person name="Shi H."/>
        </authorList>
    </citation>
    <scope>NUCLEOTIDE SEQUENCE</scope>
    <source>
        <strain evidence="3">GC03-9</strain>
    </source>
</reference>
<dbReference type="EMBL" id="JANCNS010000002">
    <property type="protein sequence ID" value="MCP9199975.1"/>
    <property type="molecule type" value="Genomic_DNA"/>
</dbReference>
<gene>
    <name evidence="3" type="ORF">MKO06_08660</name>
</gene>
<dbReference type="Proteomes" id="UP001155280">
    <property type="component" value="Unassembled WGS sequence"/>
</dbReference>
<dbReference type="PANTHER" id="PTHR11695">
    <property type="entry name" value="ALCOHOL DEHYDROGENASE RELATED"/>
    <property type="match status" value="1"/>
</dbReference>
<dbReference type="CDD" id="cd05289">
    <property type="entry name" value="MDR_like_2"/>
    <property type="match status" value="1"/>
</dbReference>
<dbReference type="GO" id="GO:0016491">
    <property type="term" value="F:oxidoreductase activity"/>
    <property type="evidence" value="ECO:0007669"/>
    <property type="project" value="UniProtKB-KW"/>
</dbReference>
<dbReference type="Pfam" id="PF08240">
    <property type="entry name" value="ADH_N"/>
    <property type="match status" value="1"/>
</dbReference>
<evidence type="ECO:0000313" key="3">
    <source>
        <dbReference type="EMBL" id="MCP9199975.1"/>
    </source>
</evidence>
<dbReference type="InterPro" id="IPR013154">
    <property type="entry name" value="ADH-like_N"/>
</dbReference>
<sequence>MKAVHITGYGEFEKNLEFKDVEKPEISEKEILIAVKAVSLNPIDYKIVKGNLKELLQLDLPAGIAYDVSGEVVETGSAVENFKEGDAVFGRVPQEYMGTLAEFVKVDPGVMAHKPENVTFEKAASLPLVGLTAIQSLEKVNLKEGDRILIHAGSGGVGSFAIQYAKEKGAIVYTTTSSSNLDWVKALGADRVIDYKNEDYKQVANDLDIVFDTLGDDYTFEAFGIIKEGGKVTSIAGPPDEESASQMGIPDYELPGKLEDLKKQKSADYKFTWMQPDAGQLKEIKTMIEERSIRPVVDLIYSYEDSIKAFEYLAKGHAQGKVIISLQEKYNTGN</sequence>
<feature type="domain" description="Enoyl reductase (ER)" evidence="2">
    <location>
        <begin position="10"/>
        <end position="324"/>
    </location>
</feature>
<dbReference type="SUPFAM" id="SSF50129">
    <property type="entry name" value="GroES-like"/>
    <property type="match status" value="1"/>
</dbReference>
<dbReference type="InterPro" id="IPR020843">
    <property type="entry name" value="ER"/>
</dbReference>
<organism evidence="3 4">
    <name type="scientific">Christiangramia oceanisediminis</name>
    <dbReference type="NCBI Taxonomy" id="2920386"/>
    <lineage>
        <taxon>Bacteria</taxon>
        <taxon>Pseudomonadati</taxon>
        <taxon>Bacteroidota</taxon>
        <taxon>Flavobacteriia</taxon>
        <taxon>Flavobacteriales</taxon>
        <taxon>Flavobacteriaceae</taxon>
        <taxon>Christiangramia</taxon>
    </lineage>
</organism>
<dbReference type="PANTHER" id="PTHR11695:SF294">
    <property type="entry name" value="RETICULON-4-INTERACTING PROTEIN 1, MITOCHONDRIAL"/>
    <property type="match status" value="1"/>
</dbReference>
<dbReference type="InterPro" id="IPR011032">
    <property type="entry name" value="GroES-like_sf"/>
</dbReference>
<dbReference type="AlphaFoldDB" id="A0A9X2I502"/>
<name>A0A9X2I502_9FLAO</name>
<dbReference type="Gene3D" id="3.90.180.10">
    <property type="entry name" value="Medium-chain alcohol dehydrogenases, catalytic domain"/>
    <property type="match status" value="1"/>
</dbReference>
<evidence type="ECO:0000256" key="1">
    <source>
        <dbReference type="ARBA" id="ARBA00023002"/>
    </source>
</evidence>
<dbReference type="RefSeq" id="WP_241551786.1">
    <property type="nucleotide sequence ID" value="NZ_JANCNS010000002.1"/>
</dbReference>
<dbReference type="PROSITE" id="PS01162">
    <property type="entry name" value="QOR_ZETA_CRYSTAL"/>
    <property type="match status" value="1"/>
</dbReference>
<keyword evidence="4" id="KW-1185">Reference proteome</keyword>
<evidence type="ECO:0000259" key="2">
    <source>
        <dbReference type="SMART" id="SM00829"/>
    </source>
</evidence>